<dbReference type="Gene3D" id="1.10.357.10">
    <property type="entry name" value="Tetracycline Repressor, domain 2"/>
    <property type="match status" value="1"/>
</dbReference>
<keyword evidence="2 4" id="KW-0238">DNA-binding</keyword>
<evidence type="ECO:0000256" key="4">
    <source>
        <dbReference type="PROSITE-ProRule" id="PRU00335"/>
    </source>
</evidence>
<evidence type="ECO:0000313" key="7">
    <source>
        <dbReference type="Proteomes" id="UP000186168"/>
    </source>
</evidence>
<evidence type="ECO:0000256" key="2">
    <source>
        <dbReference type="ARBA" id="ARBA00023125"/>
    </source>
</evidence>
<dbReference type="GO" id="GO:0003700">
    <property type="term" value="F:DNA-binding transcription factor activity"/>
    <property type="evidence" value="ECO:0007669"/>
    <property type="project" value="TreeGrafter"/>
</dbReference>
<dbReference type="EMBL" id="ASQP01000430">
    <property type="protein sequence ID" value="OMI34969.1"/>
    <property type="molecule type" value="Genomic_DNA"/>
</dbReference>
<comment type="caution">
    <text evidence="6">The sequence shown here is derived from an EMBL/GenBank/DDBJ whole genome shotgun (WGS) entry which is preliminary data.</text>
</comment>
<dbReference type="SUPFAM" id="SSF46689">
    <property type="entry name" value="Homeodomain-like"/>
    <property type="match status" value="1"/>
</dbReference>
<dbReference type="InterPro" id="IPR050109">
    <property type="entry name" value="HTH-type_TetR-like_transc_reg"/>
</dbReference>
<dbReference type="PANTHER" id="PTHR30055">
    <property type="entry name" value="HTH-TYPE TRANSCRIPTIONAL REGULATOR RUTR"/>
    <property type="match status" value="1"/>
</dbReference>
<keyword evidence="7" id="KW-1185">Reference proteome</keyword>
<name>A0A1R1SA65_9ACTN</name>
<organism evidence="6 7">
    <name type="scientific">Streptomyces sparsogenes DSM 40356</name>
    <dbReference type="NCBI Taxonomy" id="1331668"/>
    <lineage>
        <taxon>Bacteria</taxon>
        <taxon>Bacillati</taxon>
        <taxon>Actinomycetota</taxon>
        <taxon>Actinomycetes</taxon>
        <taxon>Kitasatosporales</taxon>
        <taxon>Streptomycetaceae</taxon>
        <taxon>Streptomyces</taxon>
    </lineage>
</organism>
<keyword evidence="3" id="KW-0804">Transcription</keyword>
<dbReference type="InterPro" id="IPR001647">
    <property type="entry name" value="HTH_TetR"/>
</dbReference>
<reference evidence="6 7" key="1">
    <citation type="submission" date="2013-05" db="EMBL/GenBank/DDBJ databases">
        <title>Genome sequence of Streptomyces sparsogenes DSM 40356.</title>
        <authorList>
            <person name="Coyne S."/>
            <person name="Seebeck F.P."/>
        </authorList>
    </citation>
    <scope>NUCLEOTIDE SEQUENCE [LARGE SCALE GENOMIC DNA]</scope>
    <source>
        <strain evidence="6 7">DSM 40356</strain>
    </source>
</reference>
<dbReference type="InterPro" id="IPR036271">
    <property type="entry name" value="Tet_transcr_reg_TetR-rel_C_sf"/>
</dbReference>
<gene>
    <name evidence="6" type="ORF">SPAR_33756</name>
</gene>
<feature type="domain" description="HTH tetR-type" evidence="5">
    <location>
        <begin position="30"/>
        <end position="90"/>
    </location>
</feature>
<proteinExistence type="predicted"/>
<dbReference type="SUPFAM" id="SSF48498">
    <property type="entry name" value="Tetracyclin repressor-like, C-terminal domain"/>
    <property type="match status" value="1"/>
</dbReference>
<accession>A0A1R1SA65</accession>
<dbReference type="PANTHER" id="PTHR30055:SF225">
    <property type="entry name" value="TRANSCRIPTIONAL REGULATORY PROTEIN-RELATED"/>
    <property type="match status" value="1"/>
</dbReference>
<sequence>MKVLFGEGEVRRMSGEDAGAPPVRTRRRGAALERAIYEATIAECAESGYGRLTLRGVAERARTGKAALYRRWSTPQDLLLDAFEHVLLPSEELPETGDLRQELVAALRRMADALTGRAGPPAMVLLGDLLRHPELIAVFRTRFIEPRLEAIAEILRRAAERGEIPGESASPFAARTGPAQVMMHYLLNGTPPDDRAIEAMVDQVVLPALRAGRRAPGDP</sequence>
<dbReference type="Pfam" id="PF00440">
    <property type="entry name" value="TetR_N"/>
    <property type="match status" value="1"/>
</dbReference>
<evidence type="ECO:0000256" key="3">
    <source>
        <dbReference type="ARBA" id="ARBA00023163"/>
    </source>
</evidence>
<dbReference type="Gene3D" id="1.10.10.60">
    <property type="entry name" value="Homeodomain-like"/>
    <property type="match status" value="1"/>
</dbReference>
<dbReference type="Proteomes" id="UP000186168">
    <property type="component" value="Unassembled WGS sequence"/>
</dbReference>
<dbReference type="AlphaFoldDB" id="A0A1R1SA65"/>
<evidence type="ECO:0000313" key="6">
    <source>
        <dbReference type="EMBL" id="OMI34969.1"/>
    </source>
</evidence>
<protein>
    <submittedName>
        <fullName evidence="6">Transcriptional regulatory protein</fullName>
    </submittedName>
</protein>
<dbReference type="InterPro" id="IPR009057">
    <property type="entry name" value="Homeodomain-like_sf"/>
</dbReference>
<dbReference type="PROSITE" id="PS50977">
    <property type="entry name" value="HTH_TETR_2"/>
    <property type="match status" value="1"/>
</dbReference>
<dbReference type="Pfam" id="PF16859">
    <property type="entry name" value="TetR_C_11"/>
    <property type="match status" value="1"/>
</dbReference>
<dbReference type="InterPro" id="IPR011075">
    <property type="entry name" value="TetR_C"/>
</dbReference>
<evidence type="ECO:0000256" key="1">
    <source>
        <dbReference type="ARBA" id="ARBA00023015"/>
    </source>
</evidence>
<keyword evidence="1" id="KW-0805">Transcription regulation</keyword>
<evidence type="ECO:0000259" key="5">
    <source>
        <dbReference type="PROSITE" id="PS50977"/>
    </source>
</evidence>
<feature type="DNA-binding region" description="H-T-H motif" evidence="4">
    <location>
        <begin position="53"/>
        <end position="72"/>
    </location>
</feature>
<dbReference type="GO" id="GO:0000976">
    <property type="term" value="F:transcription cis-regulatory region binding"/>
    <property type="evidence" value="ECO:0007669"/>
    <property type="project" value="TreeGrafter"/>
</dbReference>